<gene>
    <name evidence="1" type="ORF">I313_04379</name>
</gene>
<dbReference type="AlphaFoldDB" id="A0A0D0V0A5"/>
<sequence>MHFEDPVVEHCASGIDSIYLDKPLSPFLYFVRRVTSQSLEQTPSPSILRTLPTDPKAAFRVCPFPPSSTPLSWKLFNFELIFHVQATVHSASSLYG</sequence>
<dbReference type="Proteomes" id="UP000053392">
    <property type="component" value="Unassembled WGS sequence"/>
</dbReference>
<reference evidence="1 2" key="1">
    <citation type="submission" date="2015-01" db="EMBL/GenBank/DDBJ databases">
        <title>The Genome Sequence of Cryptococcus gattii Ram5.</title>
        <authorList>
            <consortium name="The Broad Institute Genomics Platform"/>
            <person name="Cuomo C."/>
            <person name="Litvintseva A."/>
            <person name="Chen Y."/>
            <person name="Heitman J."/>
            <person name="Sun S."/>
            <person name="Springer D."/>
            <person name="Dromer F."/>
            <person name="Young S."/>
            <person name="Zeng Q."/>
            <person name="Gargeya S."/>
            <person name="Abouelleil A."/>
            <person name="Alvarado L."/>
            <person name="Chapman S.B."/>
            <person name="Gainer-Dewar J."/>
            <person name="Goldberg J."/>
            <person name="Griggs A."/>
            <person name="Gujja S."/>
            <person name="Hansen M."/>
            <person name="Howarth C."/>
            <person name="Imamovic A."/>
            <person name="Larimer J."/>
            <person name="Murphy C."/>
            <person name="Naylor J."/>
            <person name="Pearson M."/>
            <person name="Priest M."/>
            <person name="Roberts A."/>
            <person name="Saif S."/>
            <person name="Shea T."/>
            <person name="Sykes S."/>
            <person name="Wortman J."/>
            <person name="Nusbaum C."/>
            <person name="Birren B."/>
        </authorList>
    </citation>
    <scope>NUCLEOTIDE SEQUENCE [LARGE SCALE GENOMIC DNA]</scope>
    <source>
        <strain evidence="1 2">Ram5</strain>
    </source>
</reference>
<organism evidence="1 2">
    <name type="scientific">Cryptococcus deuterogattii Ram5</name>
    <dbReference type="NCBI Taxonomy" id="1296110"/>
    <lineage>
        <taxon>Eukaryota</taxon>
        <taxon>Fungi</taxon>
        <taxon>Dikarya</taxon>
        <taxon>Basidiomycota</taxon>
        <taxon>Agaricomycotina</taxon>
        <taxon>Tremellomycetes</taxon>
        <taxon>Tremellales</taxon>
        <taxon>Cryptococcaceae</taxon>
        <taxon>Cryptococcus</taxon>
        <taxon>Cryptococcus gattii species complex</taxon>
    </lineage>
</organism>
<protein>
    <submittedName>
        <fullName evidence="1">Uncharacterized protein</fullName>
    </submittedName>
</protein>
<evidence type="ECO:0000313" key="2">
    <source>
        <dbReference type="Proteomes" id="UP000053392"/>
    </source>
</evidence>
<keyword evidence="2" id="KW-1185">Reference proteome</keyword>
<accession>A0A0D0V0A5</accession>
<proteinExistence type="predicted"/>
<dbReference type="EMBL" id="KN847905">
    <property type="protein sequence ID" value="KIR39904.1"/>
    <property type="molecule type" value="Genomic_DNA"/>
</dbReference>
<dbReference type="HOGENOM" id="CLU_2359662_0_0_1"/>
<evidence type="ECO:0000313" key="1">
    <source>
        <dbReference type="EMBL" id="KIR39904.1"/>
    </source>
</evidence>
<name>A0A0D0V0A5_9TREE</name>